<organism evidence="2 3">
    <name type="scientific">Arctia plantaginis</name>
    <name type="common">Wood tiger moth</name>
    <name type="synonym">Phalaena plantaginis</name>
    <dbReference type="NCBI Taxonomy" id="874455"/>
    <lineage>
        <taxon>Eukaryota</taxon>
        <taxon>Metazoa</taxon>
        <taxon>Ecdysozoa</taxon>
        <taxon>Arthropoda</taxon>
        <taxon>Hexapoda</taxon>
        <taxon>Insecta</taxon>
        <taxon>Pterygota</taxon>
        <taxon>Neoptera</taxon>
        <taxon>Endopterygota</taxon>
        <taxon>Lepidoptera</taxon>
        <taxon>Glossata</taxon>
        <taxon>Ditrysia</taxon>
        <taxon>Noctuoidea</taxon>
        <taxon>Erebidae</taxon>
        <taxon>Arctiinae</taxon>
        <taxon>Arctia</taxon>
    </lineage>
</organism>
<protein>
    <submittedName>
        <fullName evidence="2">Uncharacterized protein</fullName>
    </submittedName>
</protein>
<evidence type="ECO:0000313" key="2">
    <source>
        <dbReference type="EMBL" id="CAB3248843.1"/>
    </source>
</evidence>
<gene>
    <name evidence="2" type="ORF">APLA_LOCUS12546</name>
</gene>
<proteinExistence type="predicted"/>
<reference evidence="2 3" key="1">
    <citation type="submission" date="2020-04" db="EMBL/GenBank/DDBJ databases">
        <authorList>
            <person name="Wallbank WR R."/>
            <person name="Pardo Diaz C."/>
            <person name="Kozak K."/>
            <person name="Martin S."/>
            <person name="Jiggins C."/>
            <person name="Moest M."/>
            <person name="Warren A I."/>
            <person name="Byers J.R.P. K."/>
            <person name="Montejo-Kovacevich G."/>
            <person name="Yen C E."/>
        </authorList>
    </citation>
    <scope>NUCLEOTIDE SEQUENCE [LARGE SCALE GENOMIC DNA]</scope>
</reference>
<evidence type="ECO:0000256" key="1">
    <source>
        <dbReference type="SAM" id="MobiDB-lite"/>
    </source>
</evidence>
<sequence>MARLTSVDGGFVQLTANDDTVSARSVAASHARSHQHAAEASTPDIQLRPDDPNCTFTTTQTRSILSIHF</sequence>
<evidence type="ECO:0000313" key="3">
    <source>
        <dbReference type="Proteomes" id="UP000494256"/>
    </source>
</evidence>
<name>A0A8S1AUY8_ARCPL</name>
<dbReference type="Proteomes" id="UP000494256">
    <property type="component" value="Unassembled WGS sequence"/>
</dbReference>
<dbReference type="OrthoDB" id="10250083at2759"/>
<dbReference type="EMBL" id="CADEBD010000344">
    <property type="protein sequence ID" value="CAB3248843.1"/>
    <property type="molecule type" value="Genomic_DNA"/>
</dbReference>
<comment type="caution">
    <text evidence="2">The sequence shown here is derived from an EMBL/GenBank/DDBJ whole genome shotgun (WGS) entry which is preliminary data.</text>
</comment>
<dbReference type="AlphaFoldDB" id="A0A8S1AUY8"/>
<feature type="region of interest" description="Disordered" evidence="1">
    <location>
        <begin position="27"/>
        <end position="57"/>
    </location>
</feature>
<accession>A0A8S1AUY8</accession>